<sequence>MQPSRTPVFRRLAASLAAAVALLQGAAAGAQCSRPIVVPAAPTGFSMMVEGDAVRGIYPDWLRAVGRRIGCSFEFPVVPRARADQMFFEQHSADMLTPSSQTRERDGRAEFVHFYSLTPVLVTHQSVRGEIPRDVAGLLKDTKWRAAMVRRYSFGDEYQALLRELEAGGRVDYVADLEIVERMLRSGRVDFTILPASLMHSALLDGQAAQSAGEFRYHELRGLSPIRSGAYLSLRSLPQRDRELLREALGKAARDGSFRKSHEPYLPESVLRTDRFLSH</sequence>
<dbReference type="RefSeq" id="WP_133604323.1">
    <property type="nucleotide sequence ID" value="NZ_JAUFPJ010000008.1"/>
</dbReference>
<dbReference type="AlphaFoldDB" id="A0A4R6N0Q8"/>
<keyword evidence="3" id="KW-1185">Reference proteome</keyword>
<feature type="chain" id="PRO_5020935446" evidence="1">
    <location>
        <begin position="31"/>
        <end position="279"/>
    </location>
</feature>
<comment type="caution">
    <text evidence="2">The sequence shown here is derived from an EMBL/GenBank/DDBJ whole genome shotgun (WGS) entry which is preliminary data.</text>
</comment>
<dbReference type="Gene3D" id="3.40.190.10">
    <property type="entry name" value="Periplasmic binding protein-like II"/>
    <property type="match status" value="2"/>
</dbReference>
<dbReference type="SUPFAM" id="SSF53850">
    <property type="entry name" value="Periplasmic binding protein-like II"/>
    <property type="match status" value="1"/>
</dbReference>
<organism evidence="2 3">
    <name type="scientific">Roseateles asaccharophilus</name>
    <dbReference type="NCBI Taxonomy" id="582607"/>
    <lineage>
        <taxon>Bacteria</taxon>
        <taxon>Pseudomonadati</taxon>
        <taxon>Pseudomonadota</taxon>
        <taxon>Betaproteobacteria</taxon>
        <taxon>Burkholderiales</taxon>
        <taxon>Sphaerotilaceae</taxon>
        <taxon>Roseateles</taxon>
    </lineage>
</organism>
<dbReference type="EMBL" id="SNXE01000007">
    <property type="protein sequence ID" value="TDP07523.1"/>
    <property type="molecule type" value="Genomic_DNA"/>
</dbReference>
<gene>
    <name evidence="2" type="ORF">DFR39_10756</name>
</gene>
<name>A0A4R6N0Q8_9BURK</name>
<evidence type="ECO:0000313" key="3">
    <source>
        <dbReference type="Proteomes" id="UP000295357"/>
    </source>
</evidence>
<keyword evidence="1" id="KW-0732">Signal</keyword>
<protein>
    <submittedName>
        <fullName evidence="2">Polar amino acid transport system substrate-binding protein</fullName>
    </submittedName>
</protein>
<proteinExistence type="predicted"/>
<accession>A0A4R6N0Q8</accession>
<reference evidence="2 3" key="1">
    <citation type="submission" date="2019-03" db="EMBL/GenBank/DDBJ databases">
        <title>Genomic Encyclopedia of Type Strains, Phase IV (KMG-IV): sequencing the most valuable type-strain genomes for metagenomic binning, comparative biology and taxonomic classification.</title>
        <authorList>
            <person name="Goeker M."/>
        </authorList>
    </citation>
    <scope>NUCLEOTIDE SEQUENCE [LARGE SCALE GENOMIC DNA]</scope>
    <source>
        <strain evidence="2 3">DSM 25082</strain>
    </source>
</reference>
<feature type="signal peptide" evidence="1">
    <location>
        <begin position="1"/>
        <end position="30"/>
    </location>
</feature>
<dbReference type="OrthoDB" id="8592924at2"/>
<evidence type="ECO:0000256" key="1">
    <source>
        <dbReference type="SAM" id="SignalP"/>
    </source>
</evidence>
<dbReference type="Proteomes" id="UP000295357">
    <property type="component" value="Unassembled WGS sequence"/>
</dbReference>
<evidence type="ECO:0000313" key="2">
    <source>
        <dbReference type="EMBL" id="TDP07523.1"/>
    </source>
</evidence>